<dbReference type="GO" id="GO:0003676">
    <property type="term" value="F:nucleic acid binding"/>
    <property type="evidence" value="ECO:0007669"/>
    <property type="project" value="InterPro"/>
</dbReference>
<dbReference type="AlphaFoldDB" id="A0A1Y2FRA8"/>
<gene>
    <name evidence="10" type="ORF">LY90DRAFT_498746</name>
</gene>
<organism evidence="10 11">
    <name type="scientific">Neocallimastix californiae</name>
    <dbReference type="NCBI Taxonomy" id="1754190"/>
    <lineage>
        <taxon>Eukaryota</taxon>
        <taxon>Fungi</taxon>
        <taxon>Fungi incertae sedis</taxon>
        <taxon>Chytridiomycota</taxon>
        <taxon>Chytridiomycota incertae sedis</taxon>
        <taxon>Neocallimastigomycetes</taxon>
        <taxon>Neocallimastigales</taxon>
        <taxon>Neocallimastigaceae</taxon>
        <taxon>Neocallimastix</taxon>
    </lineage>
</organism>
<dbReference type="Gene3D" id="3.30.930.10">
    <property type="entry name" value="Bira Bifunctional Protein, Domain 2"/>
    <property type="match status" value="1"/>
</dbReference>
<feature type="domain" description="Aminoacyl-tRNA synthetase class II (D/K/N)" evidence="8">
    <location>
        <begin position="119"/>
        <end position="285"/>
    </location>
</feature>
<dbReference type="InterPro" id="IPR004365">
    <property type="entry name" value="NA-bd_OB_tRNA"/>
</dbReference>
<dbReference type="OrthoDB" id="1931232at2759"/>
<dbReference type="Pfam" id="PF01336">
    <property type="entry name" value="tRNA_anti-codon"/>
    <property type="match status" value="1"/>
</dbReference>
<feature type="domain" description="OB" evidence="9">
    <location>
        <begin position="45"/>
        <end position="112"/>
    </location>
</feature>
<dbReference type="Pfam" id="PF00152">
    <property type="entry name" value="tRNA-synt_2"/>
    <property type="match status" value="1"/>
</dbReference>
<dbReference type="InterPro" id="IPR012340">
    <property type="entry name" value="NA-bd_OB-fold"/>
</dbReference>
<evidence type="ECO:0000256" key="5">
    <source>
        <dbReference type="ARBA" id="ARBA00022840"/>
    </source>
</evidence>
<keyword evidence="4" id="KW-0547">Nucleotide-binding</keyword>
<proteinExistence type="predicted"/>
<keyword evidence="11" id="KW-1185">Reference proteome</keyword>
<evidence type="ECO:0000256" key="4">
    <source>
        <dbReference type="ARBA" id="ARBA00022741"/>
    </source>
</evidence>
<dbReference type="SUPFAM" id="SSF55681">
    <property type="entry name" value="Class II aaRS and biotin synthetases"/>
    <property type="match status" value="1"/>
</dbReference>
<dbReference type="STRING" id="1754190.A0A1Y2FRA8"/>
<keyword evidence="5" id="KW-0067">ATP-binding</keyword>
<keyword evidence="2" id="KW-0963">Cytoplasm</keyword>
<protein>
    <submittedName>
        <fullName evidence="10">Class II aaRS and biotin synthetase</fullName>
    </submittedName>
</protein>
<name>A0A1Y2FRA8_9FUNG</name>
<evidence type="ECO:0000256" key="6">
    <source>
        <dbReference type="ARBA" id="ARBA00022917"/>
    </source>
</evidence>
<comment type="subcellular location">
    <subcellularLocation>
        <location evidence="1">Cytoplasm</location>
    </subcellularLocation>
</comment>
<evidence type="ECO:0000313" key="11">
    <source>
        <dbReference type="Proteomes" id="UP000193920"/>
    </source>
</evidence>
<evidence type="ECO:0000313" key="10">
    <source>
        <dbReference type="EMBL" id="ORY86518.1"/>
    </source>
</evidence>
<accession>A0A1Y2FRA8</accession>
<dbReference type="PANTHER" id="PTHR22594">
    <property type="entry name" value="ASPARTYL/LYSYL-TRNA SYNTHETASE"/>
    <property type="match status" value="1"/>
</dbReference>
<keyword evidence="7" id="KW-0030">Aminoacyl-tRNA synthetase</keyword>
<evidence type="ECO:0000256" key="1">
    <source>
        <dbReference type="ARBA" id="ARBA00004496"/>
    </source>
</evidence>
<dbReference type="InterPro" id="IPR045864">
    <property type="entry name" value="aa-tRNA-synth_II/BPL/LPL"/>
</dbReference>
<dbReference type="GO" id="GO:0006421">
    <property type="term" value="P:asparaginyl-tRNA aminoacylation"/>
    <property type="evidence" value="ECO:0007669"/>
    <property type="project" value="TreeGrafter"/>
</dbReference>
<dbReference type="Proteomes" id="UP000193920">
    <property type="component" value="Unassembled WGS sequence"/>
</dbReference>
<evidence type="ECO:0000256" key="2">
    <source>
        <dbReference type="ARBA" id="ARBA00022490"/>
    </source>
</evidence>
<evidence type="ECO:0000259" key="9">
    <source>
        <dbReference type="Pfam" id="PF01336"/>
    </source>
</evidence>
<reference evidence="10 11" key="1">
    <citation type="submission" date="2016-08" db="EMBL/GenBank/DDBJ databases">
        <title>A Parts List for Fungal Cellulosomes Revealed by Comparative Genomics.</title>
        <authorList>
            <consortium name="DOE Joint Genome Institute"/>
            <person name="Haitjema C.H."/>
            <person name="Gilmore S.P."/>
            <person name="Henske J.K."/>
            <person name="Solomon K.V."/>
            <person name="De Groot R."/>
            <person name="Kuo A."/>
            <person name="Mondo S.J."/>
            <person name="Salamov A.A."/>
            <person name="Labutti K."/>
            <person name="Zhao Z."/>
            <person name="Chiniquy J."/>
            <person name="Barry K."/>
            <person name="Brewer H.M."/>
            <person name="Purvine S.O."/>
            <person name="Wright A.T."/>
            <person name="Boxma B."/>
            <person name="Van Alen T."/>
            <person name="Hackstein J.H."/>
            <person name="Baker S.E."/>
            <person name="Grigoriev I.V."/>
            <person name="O'Malley M.A."/>
        </authorList>
    </citation>
    <scope>NUCLEOTIDE SEQUENCE [LARGE SCALE GENOMIC DNA]</scope>
    <source>
        <strain evidence="10 11">G1</strain>
    </source>
</reference>
<dbReference type="GO" id="GO:0004816">
    <property type="term" value="F:asparagine-tRNA ligase activity"/>
    <property type="evidence" value="ECO:0007669"/>
    <property type="project" value="TreeGrafter"/>
</dbReference>
<dbReference type="GO" id="GO:0005524">
    <property type="term" value="F:ATP binding"/>
    <property type="evidence" value="ECO:0007669"/>
    <property type="project" value="UniProtKB-KW"/>
</dbReference>
<evidence type="ECO:0000256" key="3">
    <source>
        <dbReference type="ARBA" id="ARBA00022598"/>
    </source>
</evidence>
<dbReference type="InterPro" id="IPR004364">
    <property type="entry name" value="Aa-tRNA-synt_II"/>
</dbReference>
<keyword evidence="3" id="KW-0436">Ligase</keyword>
<evidence type="ECO:0000259" key="8">
    <source>
        <dbReference type="Pfam" id="PF00152"/>
    </source>
</evidence>
<sequence>MSKLKKKAKEEQLKQFEESKKIVLELDTSLPEAKYQTPEYHGKRVIIQGWIHRLLVQGKNMTFIVICDGTGFLQCVLTGKLCKTSDALTLTFESSVKLYGSLKKLPEGKKVSFFSFKLDYYDEPSYLTQSSQLYLETVFPSLDDVYYITDSFHDEKLHIRRYLTDYTYIEAEQPFICFEDFLSIHKEMIYNIVNYILKSLVGVNGTCYEFGEDIPKNLERIITDTINEPILLNKFPVEIKDFFMKKCPKDRRLTESVDVLKPGVGGSMGISDLAELLAAYKCEGLNMILVNMVVSVLVLKVSLLGC</sequence>
<dbReference type="SUPFAM" id="SSF50249">
    <property type="entry name" value="Nucleic acid-binding proteins"/>
    <property type="match status" value="1"/>
</dbReference>
<comment type="caution">
    <text evidence="10">The sequence shown here is derived from an EMBL/GenBank/DDBJ whole genome shotgun (WGS) entry which is preliminary data.</text>
</comment>
<dbReference type="CDD" id="cd04323">
    <property type="entry name" value="AsnRS_cyto_like_N"/>
    <property type="match status" value="1"/>
</dbReference>
<dbReference type="PANTHER" id="PTHR22594:SF16">
    <property type="entry name" value="ASPARAGINE--TRNA LIGASE, CYTOPLASMIC"/>
    <property type="match status" value="1"/>
</dbReference>
<dbReference type="GO" id="GO:0005737">
    <property type="term" value="C:cytoplasm"/>
    <property type="evidence" value="ECO:0007669"/>
    <property type="project" value="UniProtKB-SubCell"/>
</dbReference>
<keyword evidence="6" id="KW-0648">Protein biosynthesis</keyword>
<dbReference type="Gene3D" id="2.40.50.140">
    <property type="entry name" value="Nucleic acid-binding proteins"/>
    <property type="match status" value="1"/>
</dbReference>
<evidence type="ECO:0000256" key="7">
    <source>
        <dbReference type="ARBA" id="ARBA00023146"/>
    </source>
</evidence>
<dbReference type="EMBL" id="MCOG01000002">
    <property type="protein sequence ID" value="ORY86518.1"/>
    <property type="molecule type" value="Genomic_DNA"/>
</dbReference>